<feature type="region of interest" description="Disordered" evidence="1">
    <location>
        <begin position="44"/>
        <end position="63"/>
    </location>
</feature>
<evidence type="ECO:0000313" key="2">
    <source>
        <dbReference type="EMBL" id="KAF7333783.1"/>
    </source>
</evidence>
<keyword evidence="2" id="KW-0378">Hydrolase</keyword>
<name>A0A8H6X3I4_9AGAR</name>
<gene>
    <name evidence="2" type="ORF">MVEN_02335100</name>
</gene>
<reference evidence="2" key="1">
    <citation type="submission" date="2020-05" db="EMBL/GenBank/DDBJ databases">
        <title>Mycena genomes resolve the evolution of fungal bioluminescence.</title>
        <authorList>
            <person name="Tsai I.J."/>
        </authorList>
    </citation>
    <scope>NUCLEOTIDE SEQUENCE</scope>
    <source>
        <strain evidence="2">CCC161011</strain>
    </source>
</reference>
<evidence type="ECO:0000256" key="1">
    <source>
        <dbReference type="SAM" id="MobiDB-lite"/>
    </source>
</evidence>
<feature type="compositionally biased region" description="Polar residues" evidence="1">
    <location>
        <begin position="49"/>
        <end position="63"/>
    </location>
</feature>
<dbReference type="GO" id="GO:0016787">
    <property type="term" value="F:hydrolase activity"/>
    <property type="evidence" value="ECO:0007669"/>
    <property type="project" value="UniProtKB-KW"/>
</dbReference>
<sequence length="200" mass="21848">MHVRAEKNDIIVKIVGAVTGEDGSTVTTVNRETFLVSHTGLVDPEKPFASSTKPNSSTPALNESRTWGVDRINGVNLGAGQSSNPACRRAAVLQQSPLTSSESSLSTIMRADGTQQAKLEEHYGMFIYQPPDDEKGLSAVGYRLLTENIFTLALCGTSFTKNKTAPTHSERSTRKTRPSYHDTLWTRFDSFNLSSSKHSL</sequence>
<proteinExistence type="predicted"/>
<dbReference type="Proteomes" id="UP000620124">
    <property type="component" value="Unassembled WGS sequence"/>
</dbReference>
<organism evidence="2 3">
    <name type="scientific">Mycena venus</name>
    <dbReference type="NCBI Taxonomy" id="2733690"/>
    <lineage>
        <taxon>Eukaryota</taxon>
        <taxon>Fungi</taxon>
        <taxon>Dikarya</taxon>
        <taxon>Basidiomycota</taxon>
        <taxon>Agaricomycotina</taxon>
        <taxon>Agaricomycetes</taxon>
        <taxon>Agaricomycetidae</taxon>
        <taxon>Agaricales</taxon>
        <taxon>Marasmiineae</taxon>
        <taxon>Mycenaceae</taxon>
        <taxon>Mycena</taxon>
    </lineage>
</organism>
<keyword evidence="3" id="KW-1185">Reference proteome</keyword>
<protein>
    <submittedName>
        <fullName evidence="2">Glycoside hydrolase family 5 protein</fullName>
    </submittedName>
</protein>
<dbReference type="EMBL" id="JACAZI010000028">
    <property type="protein sequence ID" value="KAF7333783.1"/>
    <property type="molecule type" value="Genomic_DNA"/>
</dbReference>
<accession>A0A8H6X3I4</accession>
<comment type="caution">
    <text evidence="2">The sequence shown here is derived from an EMBL/GenBank/DDBJ whole genome shotgun (WGS) entry which is preliminary data.</text>
</comment>
<dbReference type="AlphaFoldDB" id="A0A8H6X3I4"/>
<evidence type="ECO:0000313" key="3">
    <source>
        <dbReference type="Proteomes" id="UP000620124"/>
    </source>
</evidence>
<dbReference type="OrthoDB" id="10530869at2759"/>